<evidence type="ECO:0000259" key="1">
    <source>
        <dbReference type="Pfam" id="PF02120"/>
    </source>
</evidence>
<protein>
    <submittedName>
        <fullName evidence="2">Flagellar hook-length control protein FliK</fullName>
    </submittedName>
</protein>
<dbReference type="CDD" id="cd17470">
    <property type="entry name" value="T3SS_Flik_C"/>
    <property type="match status" value="1"/>
</dbReference>
<dbReference type="EMBL" id="JAVAMP010000001">
    <property type="protein sequence ID" value="MDP5273443.1"/>
    <property type="molecule type" value="Genomic_DNA"/>
</dbReference>
<gene>
    <name evidence="2" type="ORF">Q5Y73_04955</name>
</gene>
<dbReference type="RefSeq" id="WP_305990712.1">
    <property type="nucleotide sequence ID" value="NZ_JAVAMP010000001.1"/>
</dbReference>
<accession>A0ABT9IVR3</accession>
<dbReference type="InterPro" id="IPR021136">
    <property type="entry name" value="Flagellar_hook_control-like_C"/>
</dbReference>
<keyword evidence="3" id="KW-1185">Reference proteome</keyword>
<sequence length="466" mass="52415">MQMMQMPLIHNLSNGSNPSMSSNSSNVNANSSSFDFLSTLKAIQVVSVENENILSDESATMDELLQALLSEVLALDQNKLTELINKAGLGEDLKLTGEWLEDQDLKQSLLFIHSLFAQLTEQVQENAQSDIFVDNAIETPFDLIKLIQKQVKSQNEAMILNHADNQASVKFNLTEVIHISPETVELINKWINGADKKTVIPFFQSFNLHSKTTALHADQMMQLSDQELTNILEKTLKTFHTKTADDLKVSLQNEQVISTQTQFIPNNQTAYQSNAASDQGLVQFTGNQVSYSTLTSNVTNQITNSELTNQSIHAQKFTQDMSQFVFKTIRFSQFNGIAEARISLVPEQLGHVDVHLKLENGQLITQFMTDKLIGKEMIESQLPQLRQALQNLGIQVDKVEVVHNDSSPEFFQGGQNQQFSQQFKQQDHNSDKYETFLEDVQDDDLETDMIEQGFITTNGRAFDVTA</sequence>
<dbReference type="InterPro" id="IPR052563">
    <property type="entry name" value="FliK"/>
</dbReference>
<keyword evidence="2" id="KW-0966">Cell projection</keyword>
<evidence type="ECO:0000313" key="2">
    <source>
        <dbReference type="EMBL" id="MDP5273443.1"/>
    </source>
</evidence>
<evidence type="ECO:0000313" key="3">
    <source>
        <dbReference type="Proteomes" id="UP001231941"/>
    </source>
</evidence>
<dbReference type="InterPro" id="IPR038610">
    <property type="entry name" value="FliK-like_C_sf"/>
</dbReference>
<organism evidence="2 3">
    <name type="scientific">Chengkuizengella axinellae</name>
    <dbReference type="NCBI Taxonomy" id="3064388"/>
    <lineage>
        <taxon>Bacteria</taxon>
        <taxon>Bacillati</taxon>
        <taxon>Bacillota</taxon>
        <taxon>Bacilli</taxon>
        <taxon>Bacillales</taxon>
        <taxon>Paenibacillaceae</taxon>
        <taxon>Chengkuizengella</taxon>
    </lineage>
</organism>
<name>A0ABT9IVR3_9BACL</name>
<feature type="domain" description="Flagellar hook-length control protein-like C-terminal" evidence="1">
    <location>
        <begin position="335"/>
        <end position="407"/>
    </location>
</feature>
<dbReference type="Proteomes" id="UP001231941">
    <property type="component" value="Unassembled WGS sequence"/>
</dbReference>
<keyword evidence="2" id="KW-0969">Cilium</keyword>
<reference evidence="2 3" key="1">
    <citation type="submission" date="2023-08" db="EMBL/GenBank/DDBJ databases">
        <authorList>
            <person name="Park J.-S."/>
        </authorList>
    </citation>
    <scope>NUCLEOTIDE SEQUENCE [LARGE SCALE GENOMIC DNA]</scope>
    <source>
        <strain evidence="2 3">2205SS18-9</strain>
    </source>
</reference>
<dbReference type="Pfam" id="PF02120">
    <property type="entry name" value="Flg_hook"/>
    <property type="match status" value="1"/>
</dbReference>
<dbReference type="PANTHER" id="PTHR37533">
    <property type="entry name" value="FLAGELLAR HOOK-LENGTH CONTROL PROTEIN"/>
    <property type="match status" value="1"/>
</dbReference>
<proteinExistence type="predicted"/>
<keyword evidence="2" id="KW-0282">Flagellum</keyword>
<dbReference type="PANTHER" id="PTHR37533:SF2">
    <property type="entry name" value="FLAGELLAR HOOK-LENGTH CONTROL PROTEIN"/>
    <property type="match status" value="1"/>
</dbReference>
<comment type="caution">
    <text evidence="2">The sequence shown here is derived from an EMBL/GenBank/DDBJ whole genome shotgun (WGS) entry which is preliminary data.</text>
</comment>
<dbReference type="Gene3D" id="3.30.750.140">
    <property type="match status" value="1"/>
</dbReference>